<reference evidence="1 2" key="1">
    <citation type="submission" date="2016-10" db="EMBL/GenBank/DDBJ databases">
        <authorList>
            <person name="de Groot N.N."/>
        </authorList>
    </citation>
    <scope>NUCLEOTIDE SEQUENCE [LARGE SCALE GENOMIC DNA]</scope>
    <source>
        <strain evidence="1 2">DSM 25186</strain>
    </source>
</reference>
<evidence type="ECO:0000313" key="2">
    <source>
        <dbReference type="Proteomes" id="UP000198510"/>
    </source>
</evidence>
<dbReference type="EMBL" id="FNFO01000009">
    <property type="protein sequence ID" value="SDL96635.1"/>
    <property type="molecule type" value="Genomic_DNA"/>
</dbReference>
<name>A0A1G9PEP6_9BACT</name>
<sequence length="70" mass="8244">MPMQTTMLTYSKTVLEKVSFDPRLFEKELRKAMAYLPEEDVSKLLDWCQQRYGRQYTAILDRCFANTATA</sequence>
<gene>
    <name evidence="1" type="ORF">SAMN05421823_109155</name>
</gene>
<evidence type="ECO:0000313" key="1">
    <source>
        <dbReference type="EMBL" id="SDL96635.1"/>
    </source>
</evidence>
<dbReference type="AlphaFoldDB" id="A0A1G9PEP6"/>
<dbReference type="RefSeq" id="WP_245706131.1">
    <property type="nucleotide sequence ID" value="NZ_FNFO01000009.1"/>
</dbReference>
<organism evidence="1 2">
    <name type="scientific">Catalinimonas alkaloidigena</name>
    <dbReference type="NCBI Taxonomy" id="1075417"/>
    <lineage>
        <taxon>Bacteria</taxon>
        <taxon>Pseudomonadati</taxon>
        <taxon>Bacteroidota</taxon>
        <taxon>Cytophagia</taxon>
        <taxon>Cytophagales</taxon>
        <taxon>Catalimonadaceae</taxon>
        <taxon>Catalinimonas</taxon>
    </lineage>
</organism>
<protein>
    <submittedName>
        <fullName evidence="1">Uncharacterized protein</fullName>
    </submittedName>
</protein>
<dbReference type="Proteomes" id="UP000198510">
    <property type="component" value="Unassembled WGS sequence"/>
</dbReference>
<dbReference type="STRING" id="1075417.SAMN05421823_109155"/>
<proteinExistence type="predicted"/>
<keyword evidence="2" id="KW-1185">Reference proteome</keyword>
<accession>A0A1G9PEP6</accession>